<reference evidence="4" key="1">
    <citation type="submission" date="2021-11" db="EMBL/GenBank/DDBJ databases">
        <authorList>
            <consortium name="Genoscope - CEA"/>
            <person name="William W."/>
        </authorList>
    </citation>
    <scope>NUCLEOTIDE SEQUENCE</scope>
</reference>
<dbReference type="InterPro" id="IPR036915">
    <property type="entry name" value="Cyclin-like_sf"/>
</dbReference>
<organism evidence="4 5">
    <name type="scientific">Pelagomonas calceolata</name>
    <dbReference type="NCBI Taxonomy" id="35677"/>
    <lineage>
        <taxon>Eukaryota</taxon>
        <taxon>Sar</taxon>
        <taxon>Stramenopiles</taxon>
        <taxon>Ochrophyta</taxon>
        <taxon>Pelagophyceae</taxon>
        <taxon>Pelagomonadales</taxon>
        <taxon>Pelagomonadaceae</taxon>
        <taxon>Pelagomonas</taxon>
    </lineage>
</organism>
<dbReference type="EMBL" id="CAKKNE010000002">
    <property type="protein sequence ID" value="CAH0367312.1"/>
    <property type="molecule type" value="Genomic_DNA"/>
</dbReference>
<name>A0A8J2WT67_9STRA</name>
<evidence type="ECO:0000313" key="4">
    <source>
        <dbReference type="EMBL" id="CAH0367312.1"/>
    </source>
</evidence>
<feature type="domain" description="Cyclin-like" evidence="3">
    <location>
        <begin position="59"/>
        <end position="143"/>
    </location>
</feature>
<evidence type="ECO:0000313" key="5">
    <source>
        <dbReference type="Proteomes" id="UP000789595"/>
    </source>
</evidence>
<feature type="region of interest" description="Disordered" evidence="2">
    <location>
        <begin position="1"/>
        <end position="22"/>
    </location>
</feature>
<comment type="similarity">
    <text evidence="1">Belongs to the cyclin family.</text>
</comment>
<feature type="compositionally biased region" description="Basic and acidic residues" evidence="2">
    <location>
        <begin position="10"/>
        <end position="22"/>
    </location>
</feature>
<dbReference type="Proteomes" id="UP000789595">
    <property type="component" value="Unassembled WGS sequence"/>
</dbReference>
<evidence type="ECO:0000256" key="1">
    <source>
        <dbReference type="RuleBase" id="RU000383"/>
    </source>
</evidence>
<dbReference type="PANTHER" id="PTHR10177">
    <property type="entry name" value="CYCLINS"/>
    <property type="match status" value="1"/>
</dbReference>
<feature type="region of interest" description="Disordered" evidence="2">
    <location>
        <begin position="256"/>
        <end position="277"/>
    </location>
</feature>
<gene>
    <name evidence="4" type="ORF">PECAL_2P03260</name>
</gene>
<dbReference type="InterPro" id="IPR039361">
    <property type="entry name" value="Cyclin"/>
</dbReference>
<dbReference type="AlphaFoldDB" id="A0A8J2WT67"/>
<comment type="caution">
    <text evidence="4">The sequence shown here is derived from an EMBL/GenBank/DDBJ whole genome shotgun (WGS) entry which is preliminary data.</text>
</comment>
<evidence type="ECO:0000256" key="2">
    <source>
        <dbReference type="SAM" id="MobiDB-lite"/>
    </source>
</evidence>
<dbReference type="SMART" id="SM00385">
    <property type="entry name" value="CYCLIN"/>
    <property type="match status" value="1"/>
</dbReference>
<protein>
    <recommendedName>
        <fullName evidence="3">Cyclin-like domain-containing protein</fullName>
    </recommendedName>
</protein>
<sequence>MLAPRLPVTARDEAEPSPDAAERIEAVAKSEPSFLPRADYVSATQSNGMTVASREKIVGWYEQMGAAFGLGDHLLDLATNYLDRALSARSVSADEFRRDAVAAIYLAAKVEGAAAFKAADVAALTRGNVTAEDLIAAEADLVKTLQWRTHAPTVAVAVLDAITFHEVSVADEVSAFARAARTSYELVGAPPTLVAAACVVAASPNARAVAEAASQLDTPWGGSPSRVQAAAALLRAARAKRAAARAGVAFVPVETPDDCATVTPDPPTRSPSPYSKH</sequence>
<evidence type="ECO:0000259" key="3">
    <source>
        <dbReference type="SMART" id="SM00385"/>
    </source>
</evidence>
<accession>A0A8J2WT67</accession>
<dbReference type="OrthoDB" id="64224at2759"/>
<proteinExistence type="inferred from homology"/>
<dbReference type="SUPFAM" id="SSF47954">
    <property type="entry name" value="Cyclin-like"/>
    <property type="match status" value="1"/>
</dbReference>
<dbReference type="Gene3D" id="1.10.472.10">
    <property type="entry name" value="Cyclin-like"/>
    <property type="match status" value="2"/>
</dbReference>
<dbReference type="InterPro" id="IPR013763">
    <property type="entry name" value="Cyclin-like_dom"/>
</dbReference>
<keyword evidence="1" id="KW-0195">Cyclin</keyword>
<dbReference type="InterPro" id="IPR006671">
    <property type="entry name" value="Cyclin_N"/>
</dbReference>
<dbReference type="Pfam" id="PF00134">
    <property type="entry name" value="Cyclin_N"/>
    <property type="match status" value="1"/>
</dbReference>
<keyword evidence="5" id="KW-1185">Reference proteome</keyword>